<keyword evidence="2" id="KW-1185">Reference proteome</keyword>
<dbReference type="Proteomes" id="UP001231649">
    <property type="component" value="Chromosome 18"/>
</dbReference>
<name>A0ACC2QGC9_9NEOP</name>
<gene>
    <name evidence="1" type="ORF">PYW08_005324</name>
</gene>
<protein>
    <submittedName>
        <fullName evidence="1">Uncharacterized protein</fullName>
    </submittedName>
</protein>
<accession>A0ACC2QGC9</accession>
<proteinExistence type="predicted"/>
<organism evidence="1 2">
    <name type="scientific">Mythimna loreyi</name>
    <dbReference type="NCBI Taxonomy" id="667449"/>
    <lineage>
        <taxon>Eukaryota</taxon>
        <taxon>Metazoa</taxon>
        <taxon>Ecdysozoa</taxon>
        <taxon>Arthropoda</taxon>
        <taxon>Hexapoda</taxon>
        <taxon>Insecta</taxon>
        <taxon>Pterygota</taxon>
        <taxon>Neoptera</taxon>
        <taxon>Endopterygota</taxon>
        <taxon>Lepidoptera</taxon>
        <taxon>Glossata</taxon>
        <taxon>Ditrysia</taxon>
        <taxon>Noctuoidea</taxon>
        <taxon>Noctuidae</taxon>
        <taxon>Noctuinae</taxon>
        <taxon>Hadenini</taxon>
        <taxon>Mythimna</taxon>
    </lineage>
</organism>
<sequence length="282" mass="29699">MAALVAVLVQACCAWLLPLALAARGAGAAARAAALLCALAALLALSPLGAPYSAARPQRLMLFHTRRTLHPPLAPAPTEEHFYWVPELDANTHRSVDTYVGPPGHVKRLDDASCARLLYCGAPYYLPVLSLVPRSLRAPAPGPPLARLQAALALRRVNSTALQLSVQARGPAHVVLVLAPAPAARLAWSSALAAPREGPRWGARRTYFVSLTAARGDAAWSLELLLTHAPGAAAPHWADVSLAGHAQFGAAARAAAHAALLARLPRWVAPTGWGVDLHLYRV</sequence>
<evidence type="ECO:0000313" key="2">
    <source>
        <dbReference type="Proteomes" id="UP001231649"/>
    </source>
</evidence>
<reference evidence="1" key="1">
    <citation type="submission" date="2023-03" db="EMBL/GenBank/DDBJ databases">
        <title>Chromosome-level genomes of two armyworms, Mythimna separata and Mythimna loreyi, provide insights into the biosynthesis and reception of sex pheromones.</title>
        <authorList>
            <person name="Zhao H."/>
        </authorList>
    </citation>
    <scope>NUCLEOTIDE SEQUENCE</scope>
    <source>
        <strain evidence="1">BeijingLab</strain>
    </source>
</reference>
<comment type="caution">
    <text evidence="1">The sequence shown here is derived from an EMBL/GenBank/DDBJ whole genome shotgun (WGS) entry which is preliminary data.</text>
</comment>
<evidence type="ECO:0000313" key="1">
    <source>
        <dbReference type="EMBL" id="KAJ8716925.1"/>
    </source>
</evidence>
<dbReference type="EMBL" id="CM056794">
    <property type="protein sequence ID" value="KAJ8716925.1"/>
    <property type="molecule type" value="Genomic_DNA"/>
</dbReference>